<comment type="caution">
    <text evidence="6">The sequence shown here is derived from an EMBL/GenBank/DDBJ whole genome shotgun (WGS) entry which is preliminary data.</text>
</comment>
<reference evidence="5" key="4">
    <citation type="submission" date="2024-05" db="EMBL/GenBank/DDBJ databases">
        <authorList>
            <person name="Sun Q."/>
            <person name="Zhou Y."/>
        </authorList>
    </citation>
    <scope>NUCLEOTIDE SEQUENCE</scope>
    <source>
        <strain evidence="5">CGMCC 1.18437</strain>
    </source>
</reference>
<dbReference type="SMART" id="SM00327">
    <property type="entry name" value="VWA"/>
    <property type="match status" value="1"/>
</dbReference>
<dbReference type="PROSITE" id="PS50194">
    <property type="entry name" value="FILAMIN_REPEAT"/>
    <property type="match status" value="1"/>
</dbReference>
<dbReference type="PANTHER" id="PTHR11474">
    <property type="entry name" value="TYROSINASE FAMILY MEMBER"/>
    <property type="match status" value="1"/>
</dbReference>
<dbReference type="CDD" id="cd00198">
    <property type="entry name" value="vWFA"/>
    <property type="match status" value="1"/>
</dbReference>
<dbReference type="PANTHER" id="PTHR11474:SF126">
    <property type="entry name" value="TYROSINASE-LIKE PROTEIN TYR-1-RELATED"/>
    <property type="match status" value="1"/>
</dbReference>
<reference evidence="8" key="2">
    <citation type="journal article" date="2019" name="Int. J. Syst. Evol. Microbiol.">
        <title>The Global Catalogue of Microorganisms (GCM) 10K type strain sequencing project: providing services to taxonomists for standard genome sequencing and annotation.</title>
        <authorList>
            <consortium name="The Broad Institute Genomics Platform"/>
            <consortium name="The Broad Institute Genome Sequencing Center for Infectious Disease"/>
            <person name="Wu L."/>
            <person name="Ma J."/>
        </authorList>
    </citation>
    <scope>NUCLEOTIDE SEQUENCE [LARGE SCALE GENOMIC DNA]</scope>
    <source>
        <strain evidence="8">CGMCC 1.18437</strain>
    </source>
</reference>
<accession>A0A7W8KIV5</accession>
<dbReference type="Pfam" id="PF00264">
    <property type="entry name" value="Tyrosinase"/>
    <property type="match status" value="2"/>
</dbReference>
<dbReference type="GO" id="GO:0046872">
    <property type="term" value="F:metal ion binding"/>
    <property type="evidence" value="ECO:0007669"/>
    <property type="project" value="UniProtKB-KW"/>
</dbReference>
<dbReference type="GO" id="GO:0016491">
    <property type="term" value="F:oxidoreductase activity"/>
    <property type="evidence" value="ECO:0007669"/>
    <property type="project" value="InterPro"/>
</dbReference>
<dbReference type="InterPro" id="IPR017868">
    <property type="entry name" value="Filamin/ABP280_repeat-like"/>
</dbReference>
<dbReference type="PRINTS" id="PR00092">
    <property type="entry name" value="TYROSINASE"/>
</dbReference>
<dbReference type="EMBL" id="JACHFK010000018">
    <property type="protein sequence ID" value="MBB5379016.1"/>
    <property type="molecule type" value="Genomic_DNA"/>
</dbReference>
<evidence type="ECO:0000313" key="5">
    <source>
        <dbReference type="EMBL" id="GHF63330.1"/>
    </source>
</evidence>
<keyword evidence="3" id="KW-0186">Copper</keyword>
<dbReference type="Pfam" id="PF13519">
    <property type="entry name" value="VWA_2"/>
    <property type="match status" value="1"/>
</dbReference>
<dbReference type="RefSeq" id="WP_184115953.1">
    <property type="nucleotide sequence ID" value="NZ_BNAJ01000018.1"/>
</dbReference>
<dbReference type="InterPro" id="IPR050316">
    <property type="entry name" value="Tyrosinase/Hemocyanin"/>
</dbReference>
<evidence type="ECO:0000256" key="3">
    <source>
        <dbReference type="ARBA" id="ARBA00023008"/>
    </source>
</evidence>
<dbReference type="EMBL" id="BNAJ01000018">
    <property type="protein sequence ID" value="GHF63330.1"/>
    <property type="molecule type" value="Genomic_DNA"/>
</dbReference>
<protein>
    <recommendedName>
        <fullName evidence="4">VWFA domain-containing protein</fullName>
    </recommendedName>
</protein>
<dbReference type="InterPro" id="IPR008922">
    <property type="entry name" value="Di-copper_centre_dom_sf"/>
</dbReference>
<dbReference type="Proteomes" id="UP000619376">
    <property type="component" value="Unassembled WGS sequence"/>
</dbReference>
<organism evidence="6 7">
    <name type="scientific">Deinococcus metalli</name>
    <dbReference type="NCBI Taxonomy" id="1141878"/>
    <lineage>
        <taxon>Bacteria</taxon>
        <taxon>Thermotogati</taxon>
        <taxon>Deinococcota</taxon>
        <taxon>Deinococci</taxon>
        <taxon>Deinococcales</taxon>
        <taxon>Deinococcaceae</taxon>
        <taxon>Deinococcus</taxon>
    </lineage>
</organism>
<proteinExistence type="inferred from homology"/>
<reference evidence="5" key="1">
    <citation type="journal article" date="2014" name="Int. J. Syst. Evol. Microbiol.">
        <title>Complete genome of a new Firmicutes species belonging to the dominant human colonic microbiota ('Ruminococcus bicirculans') reveals two chromosomes and a selective capacity to utilize plant glucans.</title>
        <authorList>
            <consortium name="NISC Comparative Sequencing Program"/>
            <person name="Wegmann U."/>
            <person name="Louis P."/>
            <person name="Goesmann A."/>
            <person name="Henrissat B."/>
            <person name="Duncan S.H."/>
            <person name="Flint H.J."/>
        </authorList>
    </citation>
    <scope>NUCLEOTIDE SEQUENCE</scope>
    <source>
        <strain evidence="5">CGMCC 1.18437</strain>
    </source>
</reference>
<evidence type="ECO:0000313" key="8">
    <source>
        <dbReference type="Proteomes" id="UP000619376"/>
    </source>
</evidence>
<dbReference type="Gene3D" id="3.40.50.410">
    <property type="entry name" value="von Willebrand factor, type A domain"/>
    <property type="match status" value="1"/>
</dbReference>
<reference evidence="6 7" key="3">
    <citation type="submission" date="2020-08" db="EMBL/GenBank/DDBJ databases">
        <title>Genomic Encyclopedia of Type Strains, Phase IV (KMG-IV): sequencing the most valuable type-strain genomes for metagenomic binning, comparative biology and taxonomic classification.</title>
        <authorList>
            <person name="Goeker M."/>
        </authorList>
    </citation>
    <scope>NUCLEOTIDE SEQUENCE [LARGE SCALE GENOMIC DNA]</scope>
    <source>
        <strain evidence="6 7">DSM 27521</strain>
    </source>
</reference>
<dbReference type="InterPro" id="IPR002035">
    <property type="entry name" value="VWF_A"/>
</dbReference>
<dbReference type="InterPro" id="IPR036465">
    <property type="entry name" value="vWFA_dom_sf"/>
</dbReference>
<evidence type="ECO:0000313" key="7">
    <source>
        <dbReference type="Proteomes" id="UP000539473"/>
    </source>
</evidence>
<sequence>MAIGDGVRRNVATLPQEERDRLLAAFLALDTSKVYPDGVTYWDKQEEIHKSGHAGGTDVHSGPAFIPWHRELCNRLEGLLREVDPDLSLHYWDWTTDPHPLLTPQFMGGAGDPAGPPFAAFESTEPGHAFIWRAVQAGAPGIQSDHDIIHASDGQPHPTQFQAFNAALQSAHNTVHGHIGGSIGNAHFSFHDPFVFLLHSNMDRLYATWQTQPGETWRLDPAQVYGLDAASGSLLDNVEPWSGGQGLRPWAPPENQQVPKRYDDLSIIAPPCYDTLASVFAILEVENPAGVINFNDVPEGETAARASVFHVYACGDVTLEVSAAPGAPYSVLSPPSGSLTVHHHPRPYEEVRFWFGFTGTTAGSVAPTGSVTIRCVENNQTFTFTLRGNTIARPTVAVMLALDQSGSMDDFAGTTGARRIQVLREAASQFVDVIQPNNGVGLVRFDTDAYPVTGGPFPGLPVVPIGTGGLFDANRIQARNAVLAHATNPAGATSIGDGVQAARNVLAPLTGFDQKAIIVFTDGLENQPASIASVAGAIDSRTFAIGLGSETQVSTAALRALSNGTGGYLLLTGLLSASLDDHFRLTKYFLQILAGVTNTSVVLDPTGFLAPGDKLRLPFTLTDADIDTTPILLHDLPAIQMRLETPDGDVLDPGIVTGFGGTFAQGEALSYYRLTLPAPVGAGAHGGTWYALLEVDEQDFKKALGRLDNDPVRLRRALAHGVGYSLNVHSFSNLRLDARLEQSSLEPGATLTVRATLREYGIPVARRARVTAHLERPDGSLASLSLAEVEPGLFEVSTVAAVAGLYRVRVVASGYTLRGLPFTREQLLTGAVFQGGDRPVTPGDGGDGHERLCELIACLLGEPGLREFLKKAGMDAKAILRCVEAYCRPTPPHEGSVIR</sequence>
<keyword evidence="2" id="KW-0479">Metal-binding</keyword>
<dbReference type="PROSITE" id="PS50234">
    <property type="entry name" value="VWFA"/>
    <property type="match status" value="1"/>
</dbReference>
<dbReference type="SUPFAM" id="SSF53300">
    <property type="entry name" value="vWA-like"/>
    <property type="match status" value="1"/>
</dbReference>
<evidence type="ECO:0000256" key="2">
    <source>
        <dbReference type="ARBA" id="ARBA00022723"/>
    </source>
</evidence>
<evidence type="ECO:0000256" key="1">
    <source>
        <dbReference type="ARBA" id="ARBA00009928"/>
    </source>
</evidence>
<gene>
    <name evidence="5" type="ORF">GCM10017781_44090</name>
    <name evidence="6" type="ORF">HNQ07_004526</name>
</gene>
<dbReference type="Proteomes" id="UP000539473">
    <property type="component" value="Unassembled WGS sequence"/>
</dbReference>
<dbReference type="Gene3D" id="1.10.1280.10">
    <property type="entry name" value="Di-copper center containing domain from catechol oxidase"/>
    <property type="match status" value="1"/>
</dbReference>
<comment type="similarity">
    <text evidence="1">Belongs to the tyrosinase family.</text>
</comment>
<keyword evidence="8" id="KW-1185">Reference proteome</keyword>
<feature type="domain" description="VWFA" evidence="4">
    <location>
        <begin position="397"/>
        <end position="593"/>
    </location>
</feature>
<evidence type="ECO:0000313" key="6">
    <source>
        <dbReference type="EMBL" id="MBB5379016.1"/>
    </source>
</evidence>
<dbReference type="InterPro" id="IPR002227">
    <property type="entry name" value="Tyrosinase_Cu-bd"/>
</dbReference>
<evidence type="ECO:0000259" key="4">
    <source>
        <dbReference type="PROSITE" id="PS50234"/>
    </source>
</evidence>
<dbReference type="SUPFAM" id="SSF48056">
    <property type="entry name" value="Di-copper centre-containing domain"/>
    <property type="match status" value="1"/>
</dbReference>
<name>A0A7W8KIV5_9DEIO</name>
<dbReference type="AlphaFoldDB" id="A0A7W8KIV5"/>